<reference evidence="2" key="1">
    <citation type="submission" date="2025-08" db="UniProtKB">
        <authorList>
            <consortium name="RefSeq"/>
        </authorList>
    </citation>
    <scope>IDENTIFICATION</scope>
</reference>
<feature type="compositionally biased region" description="Basic and acidic residues" evidence="1">
    <location>
        <begin position="93"/>
        <end position="107"/>
    </location>
</feature>
<feature type="compositionally biased region" description="Low complexity" evidence="1">
    <location>
        <begin position="81"/>
        <end position="92"/>
    </location>
</feature>
<feature type="compositionally biased region" description="Acidic residues" evidence="1">
    <location>
        <begin position="54"/>
        <end position="80"/>
    </location>
</feature>
<dbReference type="RefSeq" id="XP_016464748.1">
    <property type="nucleotide sequence ID" value="XM_016609262.1"/>
</dbReference>
<evidence type="ECO:0000256" key="1">
    <source>
        <dbReference type="SAM" id="MobiDB-lite"/>
    </source>
</evidence>
<accession>A0A1S3ZKH0</accession>
<proteinExistence type="predicted"/>
<feature type="region of interest" description="Disordered" evidence="1">
    <location>
        <begin position="34"/>
        <end position="107"/>
    </location>
</feature>
<organism evidence="2">
    <name type="scientific">Nicotiana tabacum</name>
    <name type="common">Common tobacco</name>
    <dbReference type="NCBI Taxonomy" id="4097"/>
    <lineage>
        <taxon>Eukaryota</taxon>
        <taxon>Viridiplantae</taxon>
        <taxon>Streptophyta</taxon>
        <taxon>Embryophyta</taxon>
        <taxon>Tracheophyta</taxon>
        <taxon>Spermatophyta</taxon>
        <taxon>Magnoliopsida</taxon>
        <taxon>eudicotyledons</taxon>
        <taxon>Gunneridae</taxon>
        <taxon>Pentapetalae</taxon>
        <taxon>asterids</taxon>
        <taxon>lamiids</taxon>
        <taxon>Solanales</taxon>
        <taxon>Solanaceae</taxon>
        <taxon>Nicotianoideae</taxon>
        <taxon>Nicotianeae</taxon>
        <taxon>Nicotiana</taxon>
    </lineage>
</organism>
<feature type="compositionally biased region" description="Basic and acidic residues" evidence="1">
    <location>
        <begin position="42"/>
        <end position="53"/>
    </location>
</feature>
<evidence type="ECO:0000313" key="2">
    <source>
        <dbReference type="RefSeq" id="XP_016464748.1"/>
    </source>
</evidence>
<name>A0A1S3ZKH0_TOBAC</name>
<dbReference type="PaxDb" id="4097-A0A1S3ZKH0"/>
<gene>
    <name evidence="2" type="primary">LOC107787659</name>
</gene>
<dbReference type="KEGG" id="nta:107787659"/>
<protein>
    <submittedName>
        <fullName evidence="2">Uncharacterized protein</fullName>
    </submittedName>
</protein>
<sequence>MTAKNTAFARLYEELGSKGGEKRLYRLAKVRERKAKVGRTNSEADKVTIKLEEQEGEQAQEGGTEEDDEGKLDNENDSDFDSSSRSESGGVDVDVHDDNHYGSDVHKDFRECKEVLRKFDELRTESNEKRYEGLVGTDEPYFGSSDAQSFASDEENEFDEEYKRKLDAKKRKRGFTPAQPTPIAHNSTTKGRGRKNIPATGYGRGRGVGRAMESSGIGVFQDGSGIWDRKCDAANAEDLLQKRN</sequence>
<dbReference type="AlphaFoldDB" id="A0A1S3ZKH0"/>
<feature type="compositionally biased region" description="Basic and acidic residues" evidence="1">
    <location>
        <begin position="121"/>
        <end position="132"/>
    </location>
</feature>
<feature type="region of interest" description="Disordered" evidence="1">
    <location>
        <begin position="121"/>
        <end position="209"/>
    </location>
</feature>